<dbReference type="EMBL" id="AP028219">
    <property type="protein sequence ID" value="BEI94923.1"/>
    <property type="molecule type" value="Genomic_DNA"/>
</dbReference>
<dbReference type="Proteomes" id="UP001233271">
    <property type="component" value="Chromosome 7b"/>
</dbReference>
<feature type="region of interest" description="Disordered" evidence="1">
    <location>
        <begin position="922"/>
        <end position="944"/>
    </location>
</feature>
<accession>A0AA48QZ19</accession>
<dbReference type="InterPro" id="IPR018564">
    <property type="entry name" value="Repl_chkpnt_MRC1_dom"/>
</dbReference>
<feature type="compositionally biased region" description="Low complexity" evidence="1">
    <location>
        <begin position="1044"/>
        <end position="1054"/>
    </location>
</feature>
<organism evidence="3 4">
    <name type="scientific">Cutaneotrichosporon cavernicola</name>
    <dbReference type="NCBI Taxonomy" id="279322"/>
    <lineage>
        <taxon>Eukaryota</taxon>
        <taxon>Fungi</taxon>
        <taxon>Dikarya</taxon>
        <taxon>Basidiomycota</taxon>
        <taxon>Agaricomycotina</taxon>
        <taxon>Tremellomycetes</taxon>
        <taxon>Trichosporonales</taxon>
        <taxon>Trichosporonaceae</taxon>
        <taxon>Cutaneotrichosporon</taxon>
    </lineage>
</organism>
<evidence type="ECO:0000313" key="4">
    <source>
        <dbReference type="Proteomes" id="UP001233271"/>
    </source>
</evidence>
<keyword evidence="4" id="KW-1185">Reference proteome</keyword>
<reference evidence="3" key="1">
    <citation type="journal article" date="2023" name="BMC Genomics">
        <title>Chromosome-level genome assemblies of Cutaneotrichosporon spp. (Trichosporonales, Basidiomycota) reveal imbalanced evolution between nucleotide sequences and chromosome synteny.</title>
        <authorList>
            <person name="Kobayashi Y."/>
            <person name="Kayamori A."/>
            <person name="Aoki K."/>
            <person name="Shiwa Y."/>
            <person name="Matsutani M."/>
            <person name="Fujita N."/>
            <person name="Sugita T."/>
            <person name="Iwasaki W."/>
            <person name="Tanaka N."/>
            <person name="Takashima M."/>
        </authorList>
    </citation>
    <scope>NUCLEOTIDE SEQUENCE</scope>
    <source>
        <strain evidence="3">HIS019</strain>
    </source>
</reference>
<dbReference type="RefSeq" id="XP_060460188.1">
    <property type="nucleotide sequence ID" value="XM_060603945.1"/>
</dbReference>
<feature type="region of interest" description="Disordered" evidence="1">
    <location>
        <begin position="93"/>
        <end position="249"/>
    </location>
</feature>
<feature type="region of interest" description="Disordered" evidence="1">
    <location>
        <begin position="349"/>
        <end position="581"/>
    </location>
</feature>
<feature type="region of interest" description="Disordered" evidence="1">
    <location>
        <begin position="1"/>
        <end position="74"/>
    </location>
</feature>
<dbReference type="Pfam" id="PF09444">
    <property type="entry name" value="MRC1"/>
    <property type="match status" value="1"/>
</dbReference>
<feature type="compositionally biased region" description="Low complexity" evidence="1">
    <location>
        <begin position="704"/>
        <end position="716"/>
    </location>
</feature>
<gene>
    <name evidence="3" type="ORF">CcaverHIS019_0705040</name>
</gene>
<feature type="compositionally biased region" description="Basic and acidic residues" evidence="1">
    <location>
        <begin position="398"/>
        <end position="428"/>
    </location>
</feature>
<sequence>MSASPDRPFRPRRTYGRAKASPPPDDIPNMLFAAPRESPAKNLLDRFSAKSSNWRESLNDLDAEEKETEDEISAARERFRKAKVNAPSRALAAFSSSTLTNPPSSTPPIKATEPETDATSPPPPSSPPPAASPIASPDHRPTVSPQSSSPTVSLNAALEENEDATTPRAATPRTIRDSATPVRSPRPDPFAGLFDDEEEEDGSGGSHSPRRRIKGPTKVEMEEARRDAARALRERAPELSKPEPTRRPISAWFEKAQSAATNPVLPRSRLAPSTFTSRAAKHLEDLDVEDDEGRTLDDALKREAAEEQERKRWALAKQHALKTRKQAQPVGDSDDDDFVIESFVKPVVRAGPSRPSIPSRQMPRMWGQASNRASKRPSTSRNGRDIPITHTRLTTDLVGRHYEQAHKLQQQREEKYGSSRRLPEKQELELGTIIPASASAEAEDDSDDGDSDFAPDDVDEPGVEVWSGAEDEAVLMPSSEHGSDEEGRQSGAESGAESGADEDEDEDKENQPIAADSVSDDEDEGLVPLKKRSTKARVAFLSDDEGDEPEKPLQEVARQPLVPTLESGPSPGGFGADFAGFDGDGRGGFSQLFAETQGVDVFGDGDAFDKIREQEEAAHRIAPTAALLPSVQISESQKKRDNALIGGDSDELTTPKAYEAKRQYLNSQGFFTQTRPKGLSSQSFGSATQLVTNDVELSSTLINSSDRPSDPTSPTTAEPDGDEMTFTRLRRRRSSSYSPNEIPTPTGPIHVIQSSPERPTRPRNAFDLLNAGAARQQKARNKARDSELIDAQAEESDDDAGWGFVAKEAEEDDEEDGFVPELVDDEVLPDDIREAQDALATEKARAMDAEDDARREAEAKKVVEGHYRVKRRGNEFLSDEEDEAGPRMSKKARRQRRIDREDGLFKLSGESNVFLQAYEEDLESDNEFDEAPPSPGLVESPVMRLSARERDALLKQRARMNTDGAEFSMGDEEEVGGFAIARASRTTIISEDTEDGVRVFAASRSVESYTKFVSEQAANPRRAGGGGVSVVGHGSKPYPPKRTASAASAGPSSGRSLGVKGSVLFERDSRFG</sequence>
<feature type="compositionally biased region" description="Low complexity" evidence="1">
    <location>
        <begin position="489"/>
        <end position="498"/>
    </location>
</feature>
<feature type="region of interest" description="Disordered" evidence="1">
    <location>
        <begin position="877"/>
        <end position="896"/>
    </location>
</feature>
<dbReference type="KEGG" id="ccac:CcaHIS019_0705040"/>
<evidence type="ECO:0000259" key="2">
    <source>
        <dbReference type="Pfam" id="PF09444"/>
    </source>
</evidence>
<evidence type="ECO:0000256" key="1">
    <source>
        <dbReference type="SAM" id="MobiDB-lite"/>
    </source>
</evidence>
<feature type="compositionally biased region" description="Low complexity" evidence="1">
    <location>
        <begin position="132"/>
        <end position="153"/>
    </location>
</feature>
<evidence type="ECO:0000313" key="3">
    <source>
        <dbReference type="EMBL" id="BEI94923.1"/>
    </source>
</evidence>
<name>A0AA48QZ19_9TREE</name>
<feature type="compositionally biased region" description="Acidic residues" evidence="1">
    <location>
        <begin position="59"/>
        <end position="72"/>
    </location>
</feature>
<feature type="compositionally biased region" description="Low complexity" evidence="1">
    <location>
        <begin position="164"/>
        <end position="173"/>
    </location>
</feature>
<feature type="region of interest" description="Disordered" evidence="1">
    <location>
        <begin position="632"/>
        <end position="656"/>
    </location>
</feature>
<dbReference type="GeneID" id="85498793"/>
<protein>
    <recommendedName>
        <fullName evidence="2">DNA replication checkpoint mediator MRC1 domain-containing protein</fullName>
    </recommendedName>
</protein>
<feature type="compositionally biased region" description="Polar residues" evidence="1">
    <location>
        <begin position="368"/>
        <end position="381"/>
    </location>
</feature>
<feature type="compositionally biased region" description="Acidic residues" evidence="1">
    <location>
        <begin position="441"/>
        <end position="462"/>
    </location>
</feature>
<feature type="region of interest" description="Disordered" evidence="1">
    <location>
        <begin position="1017"/>
        <end position="1072"/>
    </location>
</feature>
<feature type="region of interest" description="Disordered" evidence="1">
    <location>
        <begin position="839"/>
        <end position="859"/>
    </location>
</feature>
<feature type="compositionally biased region" description="Pro residues" evidence="1">
    <location>
        <begin position="120"/>
        <end position="131"/>
    </location>
</feature>
<feature type="compositionally biased region" description="Acidic residues" evidence="1">
    <location>
        <begin position="499"/>
        <end position="508"/>
    </location>
</feature>
<feature type="region of interest" description="Disordered" evidence="1">
    <location>
        <begin position="701"/>
        <end position="801"/>
    </location>
</feature>
<dbReference type="AlphaFoldDB" id="A0AA48QZ19"/>
<proteinExistence type="predicted"/>
<feature type="domain" description="DNA replication checkpoint mediator MRC1" evidence="2">
    <location>
        <begin position="782"/>
        <end position="898"/>
    </location>
</feature>
<feature type="compositionally biased region" description="Basic and acidic residues" evidence="1">
    <location>
        <begin position="217"/>
        <end position="246"/>
    </location>
</feature>